<dbReference type="AlphaFoldDB" id="A0AAD5MEC2"/>
<dbReference type="PANTHER" id="PTHR14499">
    <property type="entry name" value="POTASSIUM CHANNEL TETRAMERIZATION DOMAIN-CONTAINING"/>
    <property type="match status" value="1"/>
</dbReference>
<dbReference type="InterPro" id="IPR003131">
    <property type="entry name" value="T1-type_BTB"/>
</dbReference>
<evidence type="ECO:0000313" key="3">
    <source>
        <dbReference type="EMBL" id="KAJ1354633.1"/>
    </source>
</evidence>
<organism evidence="3 4">
    <name type="scientific">Parelaphostrongylus tenuis</name>
    <name type="common">Meningeal worm</name>
    <dbReference type="NCBI Taxonomy" id="148309"/>
    <lineage>
        <taxon>Eukaryota</taxon>
        <taxon>Metazoa</taxon>
        <taxon>Ecdysozoa</taxon>
        <taxon>Nematoda</taxon>
        <taxon>Chromadorea</taxon>
        <taxon>Rhabditida</taxon>
        <taxon>Rhabditina</taxon>
        <taxon>Rhabditomorpha</taxon>
        <taxon>Strongyloidea</taxon>
        <taxon>Metastrongylidae</taxon>
        <taxon>Parelaphostrongylus</taxon>
    </lineage>
</organism>
<dbReference type="EMBL" id="JAHQIW010002139">
    <property type="protein sequence ID" value="KAJ1354633.1"/>
    <property type="molecule type" value="Genomic_DNA"/>
</dbReference>
<dbReference type="SUPFAM" id="SSF54695">
    <property type="entry name" value="POZ domain"/>
    <property type="match status" value="1"/>
</dbReference>
<evidence type="ECO:0000313" key="4">
    <source>
        <dbReference type="Proteomes" id="UP001196413"/>
    </source>
</evidence>
<feature type="region of interest" description="Disordered" evidence="1">
    <location>
        <begin position="101"/>
        <end position="131"/>
    </location>
</feature>
<dbReference type="Proteomes" id="UP001196413">
    <property type="component" value="Unassembled WGS sequence"/>
</dbReference>
<gene>
    <name evidence="3" type="ORF">KIN20_011626</name>
</gene>
<feature type="compositionally biased region" description="Basic and acidic residues" evidence="1">
    <location>
        <begin position="113"/>
        <end position="123"/>
    </location>
</feature>
<sequence>MLRLHSDEVSKVKEELKRHKLDDIIRLNVGGKRFDTFLGTLLVDRSSDIYQYFLPLFEPKSSGEQQPPKDSEGAYFLDRDPEDFRTLLNGLRYLAQIQSRSENGTMKTSCSEEDIRSNKESKGLWHRFRGK</sequence>
<dbReference type="Gene3D" id="3.30.710.10">
    <property type="entry name" value="Potassium Channel Kv1.1, Chain A"/>
    <property type="match status" value="1"/>
</dbReference>
<evidence type="ECO:0000259" key="2">
    <source>
        <dbReference type="Pfam" id="PF02214"/>
    </source>
</evidence>
<dbReference type="Pfam" id="PF02214">
    <property type="entry name" value="BTB_2"/>
    <property type="match status" value="1"/>
</dbReference>
<dbReference type="PANTHER" id="PTHR14499:SF136">
    <property type="entry name" value="GH08630P"/>
    <property type="match status" value="1"/>
</dbReference>
<keyword evidence="4" id="KW-1185">Reference proteome</keyword>
<evidence type="ECO:0000256" key="1">
    <source>
        <dbReference type="SAM" id="MobiDB-lite"/>
    </source>
</evidence>
<dbReference type="GO" id="GO:0051260">
    <property type="term" value="P:protein homooligomerization"/>
    <property type="evidence" value="ECO:0007669"/>
    <property type="project" value="InterPro"/>
</dbReference>
<comment type="caution">
    <text evidence="3">The sequence shown here is derived from an EMBL/GenBank/DDBJ whole genome shotgun (WGS) entry which is preliminary data.</text>
</comment>
<reference evidence="3" key="1">
    <citation type="submission" date="2021-06" db="EMBL/GenBank/DDBJ databases">
        <title>Parelaphostrongylus tenuis whole genome reference sequence.</title>
        <authorList>
            <person name="Garwood T.J."/>
            <person name="Larsen P.A."/>
            <person name="Fountain-Jones N.M."/>
            <person name="Garbe J.R."/>
            <person name="Macchietto M.G."/>
            <person name="Kania S.A."/>
            <person name="Gerhold R.W."/>
            <person name="Richards J.E."/>
            <person name="Wolf T.M."/>
        </authorList>
    </citation>
    <scope>NUCLEOTIDE SEQUENCE</scope>
    <source>
        <strain evidence="3">MNPRO001-30</strain>
        <tissue evidence="3">Meninges</tissue>
    </source>
</reference>
<feature type="domain" description="Potassium channel tetramerisation-type BTB" evidence="2">
    <location>
        <begin position="25"/>
        <end position="96"/>
    </location>
</feature>
<proteinExistence type="predicted"/>
<dbReference type="InterPro" id="IPR011333">
    <property type="entry name" value="SKP1/BTB/POZ_sf"/>
</dbReference>
<protein>
    <recommendedName>
        <fullName evidence="2">Potassium channel tetramerisation-type BTB domain-containing protein</fullName>
    </recommendedName>
</protein>
<name>A0AAD5MEC2_PARTN</name>
<accession>A0AAD5MEC2</accession>